<dbReference type="EMBL" id="POTY01000053">
    <property type="protein sequence ID" value="PZG19662.1"/>
    <property type="molecule type" value="Genomic_DNA"/>
</dbReference>
<evidence type="ECO:0000259" key="1">
    <source>
        <dbReference type="Pfam" id="PF14062"/>
    </source>
</evidence>
<dbReference type="Proteomes" id="UP000248924">
    <property type="component" value="Unassembled WGS sequence"/>
</dbReference>
<sequence length="260" mass="28607">MVPAMTWDDALPPDIPEGRLMIPYNGVTPVYWLCSRPAAAGDWSRWRPRHHQSGLWPLLALNVEGDDDPFGIDAGYDHITTVEQHDTGAVLAEWWQGITGDDLDVKAASDLGYLDPVGVRWPGLTPTPDRQGPVERFADQYADALSAGQARLALVPATDGAHALTAISWTGPLNHDNDTARFSAVVRDWQRRFGATVVGLSFDTLHLSIAAPPATPDLALHVTAEHFAFCPDTIWQSNTDTFSTYAEAIMGSNCWNFWWD</sequence>
<keyword evidence="3" id="KW-1185">Reference proteome</keyword>
<evidence type="ECO:0000313" key="3">
    <source>
        <dbReference type="Proteomes" id="UP000248924"/>
    </source>
</evidence>
<reference evidence="2 3" key="1">
    <citation type="submission" date="2018-01" db="EMBL/GenBank/DDBJ databases">
        <title>Draft genome sequence of Jishengella sp. NA12.</title>
        <authorList>
            <person name="Sahin N."/>
            <person name="Ay H."/>
            <person name="Saygin H."/>
        </authorList>
    </citation>
    <scope>NUCLEOTIDE SEQUENCE [LARGE SCALE GENOMIC DNA]</scope>
    <source>
        <strain evidence="2 3">NA12</strain>
    </source>
</reference>
<dbReference type="Pfam" id="PF14062">
    <property type="entry name" value="DUF4253"/>
    <property type="match status" value="1"/>
</dbReference>
<dbReference type="AlphaFoldDB" id="A0A2W2E6D9"/>
<organism evidence="2 3">
    <name type="scientific">Micromonospora craterilacus</name>
    <dbReference type="NCBI Taxonomy" id="1655439"/>
    <lineage>
        <taxon>Bacteria</taxon>
        <taxon>Bacillati</taxon>
        <taxon>Actinomycetota</taxon>
        <taxon>Actinomycetes</taxon>
        <taxon>Micromonosporales</taxon>
        <taxon>Micromonosporaceae</taxon>
        <taxon>Micromonospora</taxon>
    </lineage>
</organism>
<name>A0A2W2E6D9_9ACTN</name>
<evidence type="ECO:0000313" key="2">
    <source>
        <dbReference type="EMBL" id="PZG19662.1"/>
    </source>
</evidence>
<protein>
    <recommendedName>
        <fullName evidence="1">DUF4253 domain-containing protein</fullName>
    </recommendedName>
</protein>
<accession>A0A2W2E6D9</accession>
<feature type="domain" description="DUF4253" evidence="1">
    <location>
        <begin position="151"/>
        <end position="260"/>
    </location>
</feature>
<gene>
    <name evidence="2" type="ORF">C1I95_11140</name>
</gene>
<comment type="caution">
    <text evidence="2">The sequence shown here is derived from an EMBL/GenBank/DDBJ whole genome shotgun (WGS) entry which is preliminary data.</text>
</comment>
<proteinExistence type="predicted"/>
<dbReference type="InterPro" id="IPR025349">
    <property type="entry name" value="DUF4253"/>
</dbReference>